<dbReference type="Pfam" id="PF00481">
    <property type="entry name" value="PP2C"/>
    <property type="match status" value="1"/>
</dbReference>
<dbReference type="InterPro" id="IPR001932">
    <property type="entry name" value="PPM-type_phosphatase-like_dom"/>
</dbReference>
<dbReference type="InterPro" id="IPR036457">
    <property type="entry name" value="PPM-type-like_dom_sf"/>
</dbReference>
<name>A0A3L6R6W6_PANMI</name>
<feature type="compositionally biased region" description="Low complexity" evidence="6">
    <location>
        <begin position="72"/>
        <end position="89"/>
    </location>
</feature>
<dbReference type="SUPFAM" id="SSF81606">
    <property type="entry name" value="PP2C-like"/>
    <property type="match status" value="1"/>
</dbReference>
<evidence type="ECO:0000259" key="8">
    <source>
        <dbReference type="PROSITE" id="PS51746"/>
    </source>
</evidence>
<dbReference type="InterPro" id="IPR015655">
    <property type="entry name" value="PP2C"/>
</dbReference>
<evidence type="ECO:0000313" key="10">
    <source>
        <dbReference type="Proteomes" id="UP000275267"/>
    </source>
</evidence>
<evidence type="ECO:0000256" key="2">
    <source>
        <dbReference type="ARBA" id="ARBA00022801"/>
    </source>
</evidence>
<feature type="transmembrane region" description="Helical" evidence="7">
    <location>
        <begin position="21"/>
        <end position="44"/>
    </location>
</feature>
<dbReference type="PROSITE" id="PS51746">
    <property type="entry name" value="PPM_2"/>
    <property type="match status" value="1"/>
</dbReference>
<comment type="catalytic activity">
    <reaction evidence="4">
        <text>O-phospho-L-seryl-[protein] + H2O = L-seryl-[protein] + phosphate</text>
        <dbReference type="Rhea" id="RHEA:20629"/>
        <dbReference type="Rhea" id="RHEA-COMP:9863"/>
        <dbReference type="Rhea" id="RHEA-COMP:11604"/>
        <dbReference type="ChEBI" id="CHEBI:15377"/>
        <dbReference type="ChEBI" id="CHEBI:29999"/>
        <dbReference type="ChEBI" id="CHEBI:43474"/>
        <dbReference type="ChEBI" id="CHEBI:83421"/>
        <dbReference type="EC" id="3.1.3.16"/>
    </reaction>
</comment>
<keyword evidence="7" id="KW-0812">Transmembrane</keyword>
<comment type="caution">
    <text evidence="9">The sequence shown here is derived from an EMBL/GenBank/DDBJ whole genome shotgun (WGS) entry which is preliminary data.</text>
</comment>
<organism evidence="9 10">
    <name type="scientific">Panicum miliaceum</name>
    <name type="common">Proso millet</name>
    <name type="synonym">Broomcorn millet</name>
    <dbReference type="NCBI Taxonomy" id="4540"/>
    <lineage>
        <taxon>Eukaryota</taxon>
        <taxon>Viridiplantae</taxon>
        <taxon>Streptophyta</taxon>
        <taxon>Embryophyta</taxon>
        <taxon>Tracheophyta</taxon>
        <taxon>Spermatophyta</taxon>
        <taxon>Magnoliopsida</taxon>
        <taxon>Liliopsida</taxon>
        <taxon>Poales</taxon>
        <taxon>Poaceae</taxon>
        <taxon>PACMAD clade</taxon>
        <taxon>Panicoideae</taxon>
        <taxon>Panicodae</taxon>
        <taxon>Paniceae</taxon>
        <taxon>Panicinae</taxon>
        <taxon>Panicum</taxon>
        <taxon>Panicum sect. Panicum</taxon>
    </lineage>
</organism>
<keyword evidence="2" id="KW-0378">Hydrolase</keyword>
<dbReference type="EC" id="3.1.3.16" evidence="1"/>
<dbReference type="AlphaFoldDB" id="A0A3L6R6W6"/>
<evidence type="ECO:0000313" key="9">
    <source>
        <dbReference type="EMBL" id="RLM98161.1"/>
    </source>
</evidence>
<dbReference type="Proteomes" id="UP000275267">
    <property type="component" value="Unassembled WGS sequence"/>
</dbReference>
<dbReference type="OrthoDB" id="343114at2759"/>
<evidence type="ECO:0000256" key="1">
    <source>
        <dbReference type="ARBA" id="ARBA00013081"/>
    </source>
</evidence>
<keyword evidence="7" id="KW-0472">Membrane</keyword>
<dbReference type="EMBL" id="PQIB02000009">
    <property type="protein sequence ID" value="RLM98161.1"/>
    <property type="molecule type" value="Genomic_DNA"/>
</dbReference>
<keyword evidence="7" id="KW-1133">Transmembrane helix</keyword>
<dbReference type="STRING" id="4540.A0A3L6R6W6"/>
<protein>
    <recommendedName>
        <fullName evidence="1">protein-serine/threonine phosphatase</fullName>
        <ecNumber evidence="1">3.1.3.16</ecNumber>
    </recommendedName>
</protein>
<evidence type="ECO:0000256" key="3">
    <source>
        <dbReference type="ARBA" id="ARBA00022912"/>
    </source>
</evidence>
<gene>
    <name evidence="9" type="ORF">C2845_PM06G29910</name>
</gene>
<keyword evidence="10" id="KW-1185">Reference proteome</keyword>
<dbReference type="PANTHER" id="PTHR47992">
    <property type="entry name" value="PROTEIN PHOSPHATASE"/>
    <property type="match status" value="1"/>
</dbReference>
<evidence type="ECO:0000256" key="7">
    <source>
        <dbReference type="SAM" id="Phobius"/>
    </source>
</evidence>
<evidence type="ECO:0000256" key="4">
    <source>
        <dbReference type="ARBA" id="ARBA00047761"/>
    </source>
</evidence>
<sequence>MMARGTAFPNSLRRFQSPKSTICYLWNLHVILSNFCFSSILFFFTELCLPRPLRLPHVGRVLRPPASRRLESAAAHPSSARPPAASTTSIGRLPRVGPLRSAPRVAALAPRLPTPRLTVIHRSPRHCSPPSFLVVAFDGLWDKVSNQEAIDVVSRSRDAAATSSVARSCAELVDMARRRGSRDDVTVMVVDLKRFVR</sequence>
<dbReference type="CDD" id="cd00143">
    <property type="entry name" value="PP2Cc"/>
    <property type="match status" value="1"/>
</dbReference>
<proteinExistence type="predicted"/>
<feature type="region of interest" description="Disordered" evidence="6">
    <location>
        <begin position="69"/>
        <end position="93"/>
    </location>
</feature>
<accession>A0A3L6R6W6</accession>
<feature type="domain" description="PPM-type phosphatase" evidence="8">
    <location>
        <begin position="1"/>
        <end position="192"/>
    </location>
</feature>
<evidence type="ECO:0000256" key="5">
    <source>
        <dbReference type="ARBA" id="ARBA00048336"/>
    </source>
</evidence>
<dbReference type="GO" id="GO:0004722">
    <property type="term" value="F:protein serine/threonine phosphatase activity"/>
    <property type="evidence" value="ECO:0007669"/>
    <property type="project" value="UniProtKB-EC"/>
</dbReference>
<dbReference type="Gene3D" id="3.60.40.10">
    <property type="entry name" value="PPM-type phosphatase domain"/>
    <property type="match status" value="1"/>
</dbReference>
<keyword evidence="3" id="KW-0904">Protein phosphatase</keyword>
<comment type="catalytic activity">
    <reaction evidence="5">
        <text>O-phospho-L-threonyl-[protein] + H2O = L-threonyl-[protein] + phosphate</text>
        <dbReference type="Rhea" id="RHEA:47004"/>
        <dbReference type="Rhea" id="RHEA-COMP:11060"/>
        <dbReference type="Rhea" id="RHEA-COMP:11605"/>
        <dbReference type="ChEBI" id="CHEBI:15377"/>
        <dbReference type="ChEBI" id="CHEBI:30013"/>
        <dbReference type="ChEBI" id="CHEBI:43474"/>
        <dbReference type="ChEBI" id="CHEBI:61977"/>
        <dbReference type="EC" id="3.1.3.16"/>
    </reaction>
</comment>
<evidence type="ECO:0000256" key="6">
    <source>
        <dbReference type="SAM" id="MobiDB-lite"/>
    </source>
</evidence>
<reference evidence="10" key="1">
    <citation type="journal article" date="2019" name="Nat. Commun.">
        <title>The genome of broomcorn millet.</title>
        <authorList>
            <person name="Zou C."/>
            <person name="Miki D."/>
            <person name="Li D."/>
            <person name="Tang Q."/>
            <person name="Xiao L."/>
            <person name="Rajput S."/>
            <person name="Deng P."/>
            <person name="Jia W."/>
            <person name="Huang R."/>
            <person name="Zhang M."/>
            <person name="Sun Y."/>
            <person name="Hu J."/>
            <person name="Fu X."/>
            <person name="Schnable P.S."/>
            <person name="Li F."/>
            <person name="Zhang H."/>
            <person name="Feng B."/>
            <person name="Zhu X."/>
            <person name="Liu R."/>
            <person name="Schnable J.C."/>
            <person name="Zhu J.-K."/>
            <person name="Zhang H."/>
        </authorList>
    </citation>
    <scope>NUCLEOTIDE SEQUENCE [LARGE SCALE GENOMIC DNA]</scope>
</reference>